<feature type="region of interest" description="Disordered" evidence="2">
    <location>
        <begin position="1"/>
        <end position="29"/>
    </location>
</feature>
<dbReference type="PANTHER" id="PTHR43353">
    <property type="entry name" value="SUCCINATE-SEMIALDEHYDE DEHYDROGENASE, MITOCHONDRIAL"/>
    <property type="match status" value="1"/>
</dbReference>
<organism evidence="4 5">
    <name type="scientific">Actinocatenispora sera</name>
    <dbReference type="NCBI Taxonomy" id="390989"/>
    <lineage>
        <taxon>Bacteria</taxon>
        <taxon>Bacillati</taxon>
        <taxon>Actinomycetota</taxon>
        <taxon>Actinomycetes</taxon>
        <taxon>Micromonosporales</taxon>
        <taxon>Micromonosporaceae</taxon>
        <taxon>Actinocatenispora</taxon>
    </lineage>
</organism>
<dbReference type="SUPFAM" id="SSF53720">
    <property type="entry name" value="ALDH-like"/>
    <property type="match status" value="1"/>
</dbReference>
<evidence type="ECO:0000256" key="1">
    <source>
        <dbReference type="ARBA" id="ARBA00023002"/>
    </source>
</evidence>
<dbReference type="RefSeq" id="WP_244843837.1">
    <property type="nucleotide sequence ID" value="NZ_AP023354.1"/>
</dbReference>
<gene>
    <name evidence="4" type="ORF">Asera_23020</name>
</gene>
<reference evidence="4" key="1">
    <citation type="submission" date="2020-08" db="EMBL/GenBank/DDBJ databases">
        <title>Whole genome shotgun sequence of Actinocatenispora sera NBRC 101916.</title>
        <authorList>
            <person name="Komaki H."/>
            <person name="Tamura T."/>
        </authorList>
    </citation>
    <scope>NUCLEOTIDE SEQUENCE</scope>
    <source>
        <strain evidence="4">NBRC 101916</strain>
    </source>
</reference>
<dbReference type="AlphaFoldDB" id="A0A810KYL0"/>
<evidence type="ECO:0000313" key="4">
    <source>
        <dbReference type="EMBL" id="BCJ28194.1"/>
    </source>
</evidence>
<dbReference type="InterPro" id="IPR016162">
    <property type="entry name" value="Ald_DH_N"/>
</dbReference>
<dbReference type="InterPro" id="IPR050740">
    <property type="entry name" value="Aldehyde_DH_Superfamily"/>
</dbReference>
<proteinExistence type="predicted"/>
<evidence type="ECO:0000313" key="5">
    <source>
        <dbReference type="Proteomes" id="UP000680750"/>
    </source>
</evidence>
<sequence length="549" mass="55602">MTEQVVGAAEELRGYDPRTGAEVGSPVPATDPATLDAVARAAAEAAGPLAALGLPERAGLLRAVATALREHDAELIALADAETALGSPRLPGELARTAAQLELFADAVEEGSFCEATVDLPDPGATPPRPDLRRLLLPLGPVAVFAASNFPFAFSVAGGDTASALAAGCPVVLKAHPSHPVTSVRTGEVVAAALAAAGAPAGTFAVVHGEQAGRDLVTHPAITAVGFTGSLGGGRALFDLASSRPDPIPFYGELGSLNPAVATPAAVAVRGAEIAKGFVGSYTMGSGQFCTKPGVLFLPTGHALAEALVQASRAATVAPLLNARIRAGYDAGVRELAAVPGVRPLLAPSTVDGPGFGANPALLAVDVPTLVGHADELLRECFGPVSLIVEYADADELLRAIELLPGSLTGTIQGEESEPELPAALLEAFTERAGRVLWNGWPTGVAVSWAQHHGGPWPATTAPLFTSVGVTAIRRFLRPVAYQDVPDSLLPAALQDANPLGLPRRVNGVPTDAPVTRPDRAPAPIEAGPPTRAATGTNPLINAGTGGEG</sequence>
<dbReference type="Gene3D" id="3.40.309.10">
    <property type="entry name" value="Aldehyde Dehydrogenase, Chain A, domain 2"/>
    <property type="match status" value="1"/>
</dbReference>
<dbReference type="InterPro" id="IPR016163">
    <property type="entry name" value="Ald_DH_C"/>
</dbReference>
<feature type="domain" description="Aldehyde dehydrogenase" evidence="3">
    <location>
        <begin position="10"/>
        <end position="448"/>
    </location>
</feature>
<accession>A0A810KYL0</accession>
<evidence type="ECO:0000256" key="2">
    <source>
        <dbReference type="SAM" id="MobiDB-lite"/>
    </source>
</evidence>
<feature type="region of interest" description="Disordered" evidence="2">
    <location>
        <begin position="503"/>
        <end position="549"/>
    </location>
</feature>
<name>A0A810KYL0_9ACTN</name>
<dbReference type="GO" id="GO:0016620">
    <property type="term" value="F:oxidoreductase activity, acting on the aldehyde or oxo group of donors, NAD or NADP as acceptor"/>
    <property type="evidence" value="ECO:0007669"/>
    <property type="project" value="InterPro"/>
</dbReference>
<dbReference type="InterPro" id="IPR016161">
    <property type="entry name" value="Ald_DH/histidinol_DH"/>
</dbReference>
<protein>
    <submittedName>
        <fullName evidence="4">Aldehyde dehydrogenase</fullName>
    </submittedName>
</protein>
<dbReference type="EMBL" id="AP023354">
    <property type="protein sequence ID" value="BCJ28194.1"/>
    <property type="molecule type" value="Genomic_DNA"/>
</dbReference>
<evidence type="ECO:0000259" key="3">
    <source>
        <dbReference type="Pfam" id="PF00171"/>
    </source>
</evidence>
<dbReference type="KEGG" id="aser:Asera_23020"/>
<keyword evidence="1" id="KW-0560">Oxidoreductase</keyword>
<dbReference type="InterPro" id="IPR015590">
    <property type="entry name" value="Aldehyde_DH_dom"/>
</dbReference>
<keyword evidence="5" id="KW-1185">Reference proteome</keyword>
<dbReference type="PANTHER" id="PTHR43353:SF3">
    <property type="entry name" value="ALDEHYDE DEHYDROGENASE-RELATED"/>
    <property type="match status" value="1"/>
</dbReference>
<dbReference type="Gene3D" id="3.40.605.10">
    <property type="entry name" value="Aldehyde Dehydrogenase, Chain A, domain 1"/>
    <property type="match status" value="1"/>
</dbReference>
<dbReference type="Pfam" id="PF00171">
    <property type="entry name" value="Aldedh"/>
    <property type="match status" value="1"/>
</dbReference>
<dbReference type="Proteomes" id="UP000680750">
    <property type="component" value="Chromosome"/>
</dbReference>